<evidence type="ECO:0000313" key="9">
    <source>
        <dbReference type="EMBL" id="ACB07565.1"/>
    </source>
</evidence>
<dbReference type="InterPro" id="IPR036380">
    <property type="entry name" value="Isochorismatase-like_sf"/>
</dbReference>
<dbReference type="GO" id="GO:0008936">
    <property type="term" value="F:nicotinamidase activity"/>
    <property type="evidence" value="ECO:0007669"/>
    <property type="project" value="UniProtKB-EC"/>
</dbReference>
<dbReference type="OrthoDB" id="9194at2157"/>
<protein>
    <recommendedName>
        <fullName evidence="6">nicotinamidase</fullName>
        <ecNumber evidence="6">3.5.1.19</ecNumber>
    </recommendedName>
    <alternativeName>
        <fullName evidence="7">Nicotinamide deamidase</fullName>
    </alternativeName>
</protein>
<sequence>MRAAITDRSALLIVDVQRDFMPGGPLPVPDGDSVVKPLNDLIGRFESRGLPVILTRDWHPRDHISFKERGGPWPPHCVAGTEGAEFHKDLRIPRDSIIISKATERDKEAYSGFEGTDLDDVLRKRGVRRLFVGGVATEYCVRATVMDALSSGYEVLVVEEAIKGISPEDEERAKEEMVRKGAIIVKLDEIL</sequence>
<comment type="pathway">
    <text evidence="5">Cofactor biosynthesis; nicotinate biosynthesis; nicotinate from nicotinamide: step 1/1.</text>
</comment>
<dbReference type="KEGG" id="kcr:Kcr_0818"/>
<comment type="similarity">
    <text evidence="1">Belongs to the isochorismatase family.</text>
</comment>
<dbReference type="InParanoid" id="B1L536"/>
<reference evidence="9 10" key="1">
    <citation type="journal article" date="2008" name="Proc. Natl. Acad. Sci. U.S.A.">
        <title>A korarchaeal genome reveals new insights into the evolution of the Archaea.</title>
        <authorList>
            <person name="Elkins J.G."/>
            <person name="Podar M."/>
            <person name="Graham D.E."/>
            <person name="Makarova K.S."/>
            <person name="Wolf Y."/>
            <person name="Randau L."/>
            <person name="Hedlund B.P."/>
            <person name="Brochier-Armanet C."/>
            <person name="Kunin V."/>
            <person name="Anderson I."/>
            <person name="Lapidus A."/>
            <person name="Goltsman E."/>
            <person name="Barry K."/>
            <person name="Koonin E.V."/>
            <person name="Hugenholtz P."/>
            <person name="Kyrpides N."/>
            <person name="Wanner G."/>
            <person name="Richardson P."/>
            <person name="Keller M."/>
            <person name="Stetter K.O."/>
        </authorList>
    </citation>
    <scope>NUCLEOTIDE SEQUENCE [LARGE SCALE GENOMIC DNA]</scope>
    <source>
        <strain evidence="10">OPF8</strain>
    </source>
</reference>
<evidence type="ECO:0000256" key="2">
    <source>
        <dbReference type="ARBA" id="ARBA00022642"/>
    </source>
</evidence>
<dbReference type="FunCoup" id="B1L536">
    <property type="interactions" value="22"/>
</dbReference>
<evidence type="ECO:0000256" key="1">
    <source>
        <dbReference type="ARBA" id="ARBA00006336"/>
    </source>
</evidence>
<dbReference type="GO" id="GO:0016811">
    <property type="term" value="F:hydrolase activity, acting on carbon-nitrogen (but not peptide) bonds, in linear amides"/>
    <property type="evidence" value="ECO:0000318"/>
    <property type="project" value="GO_Central"/>
</dbReference>
<dbReference type="GO" id="GO:0046872">
    <property type="term" value="F:metal ion binding"/>
    <property type="evidence" value="ECO:0007669"/>
    <property type="project" value="UniProtKB-KW"/>
</dbReference>
<dbReference type="HOGENOM" id="CLU_068979_13_1_2"/>
<organism evidence="9 10">
    <name type="scientific">Korarchaeum cryptofilum (strain OPF8)</name>
    <dbReference type="NCBI Taxonomy" id="374847"/>
    <lineage>
        <taxon>Archaea</taxon>
        <taxon>Thermoproteota</taxon>
        <taxon>Candidatus Korarchaeia</taxon>
        <taxon>Candidatus Korarchaeales</taxon>
        <taxon>Candidatus Korarchaeaceae</taxon>
        <taxon>Candidatus Korarchaeum</taxon>
    </lineage>
</organism>
<evidence type="ECO:0000256" key="6">
    <source>
        <dbReference type="ARBA" id="ARBA00039017"/>
    </source>
</evidence>
<dbReference type="EnsemblBacteria" id="ACB07565">
    <property type="protein sequence ID" value="ACB07565"/>
    <property type="gene ID" value="Kcr_0818"/>
</dbReference>
<name>B1L536_KORCO</name>
<keyword evidence="2" id="KW-0662">Pyridine nucleotide biosynthesis</keyword>
<gene>
    <name evidence="9" type="ordered locus">Kcr_0818</name>
</gene>
<dbReference type="SUPFAM" id="SSF52499">
    <property type="entry name" value="Isochorismatase-like hydrolases"/>
    <property type="match status" value="1"/>
</dbReference>
<feature type="domain" description="Isochorismatase-like" evidence="8">
    <location>
        <begin position="9"/>
        <end position="187"/>
    </location>
</feature>
<keyword evidence="10" id="KW-1185">Reference proteome</keyword>
<accession>B1L536</accession>
<dbReference type="InterPro" id="IPR052347">
    <property type="entry name" value="Isochorismatase_Nicotinamidase"/>
</dbReference>
<dbReference type="PANTHER" id="PTHR11080">
    <property type="entry name" value="PYRAZINAMIDASE/NICOTINAMIDASE"/>
    <property type="match status" value="1"/>
</dbReference>
<dbReference type="RefSeq" id="WP_012309462.1">
    <property type="nucleotide sequence ID" value="NC_010482.1"/>
</dbReference>
<evidence type="ECO:0000313" key="10">
    <source>
        <dbReference type="Proteomes" id="UP000001686"/>
    </source>
</evidence>
<keyword evidence="3" id="KW-0479">Metal-binding</keyword>
<dbReference type="Gene3D" id="3.40.50.850">
    <property type="entry name" value="Isochorismatase-like"/>
    <property type="match status" value="1"/>
</dbReference>
<dbReference type="PhylomeDB" id="B1L536"/>
<dbReference type="Pfam" id="PF00857">
    <property type="entry name" value="Isochorismatase"/>
    <property type="match status" value="1"/>
</dbReference>
<evidence type="ECO:0000256" key="5">
    <source>
        <dbReference type="ARBA" id="ARBA00037900"/>
    </source>
</evidence>
<keyword evidence="4 9" id="KW-0378">Hydrolase</keyword>
<dbReference type="eggNOG" id="arCOG01943">
    <property type="taxonomic scope" value="Archaea"/>
</dbReference>
<dbReference type="PANTHER" id="PTHR11080:SF2">
    <property type="entry name" value="LD05707P"/>
    <property type="match status" value="1"/>
</dbReference>
<evidence type="ECO:0000256" key="7">
    <source>
        <dbReference type="ARBA" id="ARBA00043224"/>
    </source>
</evidence>
<dbReference type="CDD" id="cd01011">
    <property type="entry name" value="nicotinamidase"/>
    <property type="match status" value="1"/>
</dbReference>
<proteinExistence type="inferred from homology"/>
<dbReference type="InterPro" id="IPR000868">
    <property type="entry name" value="Isochorismatase-like_dom"/>
</dbReference>
<evidence type="ECO:0000256" key="4">
    <source>
        <dbReference type="ARBA" id="ARBA00022801"/>
    </source>
</evidence>
<dbReference type="Proteomes" id="UP000001686">
    <property type="component" value="Chromosome"/>
</dbReference>
<dbReference type="GeneID" id="6094096"/>
<dbReference type="EC" id="3.5.1.19" evidence="6"/>
<dbReference type="STRING" id="374847.Kcr_0818"/>
<dbReference type="GO" id="GO:0019363">
    <property type="term" value="P:pyridine nucleotide biosynthetic process"/>
    <property type="evidence" value="ECO:0007669"/>
    <property type="project" value="UniProtKB-KW"/>
</dbReference>
<evidence type="ECO:0000259" key="8">
    <source>
        <dbReference type="Pfam" id="PF00857"/>
    </source>
</evidence>
<evidence type="ECO:0000256" key="3">
    <source>
        <dbReference type="ARBA" id="ARBA00022723"/>
    </source>
</evidence>
<dbReference type="AlphaFoldDB" id="B1L536"/>
<dbReference type="EMBL" id="CP000968">
    <property type="protein sequence ID" value="ACB07565.1"/>
    <property type="molecule type" value="Genomic_DNA"/>
</dbReference>